<dbReference type="AlphaFoldDB" id="A0A6B2GX14"/>
<accession>A0A6B2GX14</accession>
<dbReference type="RefSeq" id="WP_162344451.1">
    <property type="nucleotide sequence ID" value="NZ_JAAEAA010000001.1"/>
</dbReference>
<evidence type="ECO:0000313" key="2">
    <source>
        <dbReference type="Proteomes" id="UP000478546"/>
    </source>
</evidence>
<reference evidence="1 2" key="1">
    <citation type="submission" date="2020-01" db="EMBL/GenBank/DDBJ databases">
        <authorList>
            <person name="Kim M.K."/>
        </authorList>
    </citation>
    <scope>NUCLEOTIDE SEQUENCE [LARGE SCALE GENOMIC DNA]</scope>
    <source>
        <strain evidence="1 2">BT213</strain>
    </source>
</reference>
<keyword evidence="2" id="KW-1185">Reference proteome</keyword>
<proteinExistence type="predicted"/>
<comment type="caution">
    <text evidence="1">The sequence shown here is derived from an EMBL/GenBank/DDBJ whole genome shotgun (WGS) entry which is preliminary data.</text>
</comment>
<gene>
    <name evidence="1" type="ORF">GWO68_00570</name>
</gene>
<dbReference type="EMBL" id="JAAEAA010000001">
    <property type="protein sequence ID" value="NDK54398.1"/>
    <property type="molecule type" value="Genomic_DNA"/>
</dbReference>
<name>A0A6B2GX14_9BACT</name>
<protein>
    <submittedName>
        <fullName evidence="1">Uncharacterized protein</fullName>
    </submittedName>
</protein>
<sequence>MLATFEQLQYSNLINGFLDSIAERNLKFYASDLLEKHGCQSREELGQAVKRATEVCSCMHLPLQENIKTVYRAQNGQVIQDWRLSPMAYMLLVINSDARNQLVAHLQVELIKRALHQE</sequence>
<evidence type="ECO:0000313" key="1">
    <source>
        <dbReference type="EMBL" id="NDK54398.1"/>
    </source>
</evidence>
<organism evidence="1 2">
    <name type="scientific">Pontibacter fetidus</name>
    <dbReference type="NCBI Taxonomy" id="2700082"/>
    <lineage>
        <taxon>Bacteria</taxon>
        <taxon>Pseudomonadati</taxon>
        <taxon>Bacteroidota</taxon>
        <taxon>Cytophagia</taxon>
        <taxon>Cytophagales</taxon>
        <taxon>Hymenobacteraceae</taxon>
        <taxon>Pontibacter</taxon>
    </lineage>
</organism>
<dbReference type="Proteomes" id="UP000478546">
    <property type="component" value="Unassembled WGS sequence"/>
</dbReference>